<dbReference type="SUPFAM" id="SSF52266">
    <property type="entry name" value="SGNH hydrolase"/>
    <property type="match status" value="1"/>
</dbReference>
<protein>
    <recommendedName>
        <fullName evidence="1">SGNH hydrolase-type esterase domain-containing protein</fullName>
    </recommendedName>
</protein>
<dbReference type="Gene3D" id="3.40.50.1110">
    <property type="entry name" value="SGNH hydrolase"/>
    <property type="match status" value="1"/>
</dbReference>
<dbReference type="PANTHER" id="PTHR37834">
    <property type="entry name" value="GDSL-LIKE LIPASE/ACYLHYDROLASE DOMAIN PROTEIN (AFU_ORTHOLOGUE AFUA_2G00620)"/>
    <property type="match status" value="1"/>
</dbReference>
<dbReference type="Pfam" id="PF13472">
    <property type="entry name" value="Lipase_GDSL_2"/>
    <property type="match status" value="1"/>
</dbReference>
<dbReference type="InterPro" id="IPR036514">
    <property type="entry name" value="SGNH_hydro_sf"/>
</dbReference>
<evidence type="ECO:0000259" key="1">
    <source>
        <dbReference type="Pfam" id="PF13472"/>
    </source>
</evidence>
<dbReference type="InterPro" id="IPR013830">
    <property type="entry name" value="SGNH_hydro"/>
</dbReference>
<feature type="domain" description="SGNH hydrolase-type esterase" evidence="1">
    <location>
        <begin position="197"/>
        <end position="366"/>
    </location>
</feature>
<dbReference type="EMBL" id="AWVH01000044">
    <property type="protein sequence ID" value="ERJ91608.1"/>
    <property type="molecule type" value="Genomic_DNA"/>
</dbReference>
<reference evidence="2 3" key="1">
    <citation type="submission" date="2013-08" db="EMBL/GenBank/DDBJ databases">
        <authorList>
            <person name="Weinstock G."/>
            <person name="Sodergren E."/>
            <person name="Wylie T."/>
            <person name="Fulton L."/>
            <person name="Fulton R."/>
            <person name="Fronick C."/>
            <person name="O'Laughlin M."/>
            <person name="Godfrey J."/>
            <person name="Miner T."/>
            <person name="Herter B."/>
            <person name="Appelbaum E."/>
            <person name="Cordes M."/>
            <person name="Lek S."/>
            <person name="Wollam A."/>
            <person name="Pepin K.H."/>
            <person name="Palsikar V.B."/>
            <person name="Mitreva M."/>
            <person name="Wilson R.K."/>
        </authorList>
    </citation>
    <scope>NUCLEOTIDE SEQUENCE [LARGE SCALE GENOMIC DNA]</scope>
    <source>
        <strain evidence="2 3">ATCC 700332</strain>
    </source>
</reference>
<dbReference type="Proteomes" id="UP000016649">
    <property type="component" value="Unassembled WGS sequence"/>
</dbReference>
<name>A0ABN0NW91_TRELE</name>
<keyword evidence="3" id="KW-1185">Reference proteome</keyword>
<dbReference type="Gene3D" id="2.60.120.260">
    <property type="entry name" value="Galactose-binding domain-like"/>
    <property type="match status" value="1"/>
</dbReference>
<accession>A0ABN0NW91</accession>
<dbReference type="PANTHER" id="PTHR37834:SF2">
    <property type="entry name" value="ESTERASE, SGNH HYDROLASE-TYPE"/>
    <property type="match status" value="1"/>
</dbReference>
<organism evidence="2 3">
    <name type="scientific">Treponema lecithinolyticum ATCC 700332</name>
    <dbReference type="NCBI Taxonomy" id="1321815"/>
    <lineage>
        <taxon>Bacteria</taxon>
        <taxon>Pseudomonadati</taxon>
        <taxon>Spirochaetota</taxon>
        <taxon>Spirochaetia</taxon>
        <taxon>Spirochaetales</taxon>
        <taxon>Treponemataceae</taxon>
        <taxon>Treponema</taxon>
    </lineage>
</organism>
<evidence type="ECO:0000313" key="3">
    <source>
        <dbReference type="Proteomes" id="UP000016649"/>
    </source>
</evidence>
<sequence length="440" mass="49174">MRYIPLKVFENKKAVENDTNAVHSSGVSRLNVWGRTGCRTDGQKRLDPLVLFWTASGFDCLFCGMQLWADVECDYKRYRPYVSVWINGVQVIRYAPEKGRSRLCLFKAAPCAASGKESCAVKSCGTQGVHIRFLKDSQAMAGDFVHRLCVHGFYIGDDDFFEDGFAGDSENCAEFVEKAYLKKLFLPLPKKKLMFEFVGDSITSGEGLEQHVHTKTWSPEKQGLRGHFALLLAQRFNADISVLAQSGWGLTTGWNNDPACVMPPVYTKVCALAKGTKNKISGADEEWDFSKRSADAVFINLGTNDEFALDQPAWQDPVLLREYKLTRGIDEDRIQKTLISFIRTIRQCNRSALVFVCYGMVLTGFTDVFEAAVCRYCGETQDRNVFFVRLPAVDKEDALSGGHPGPICHKRAADVLTEELNKHLSQGNFFPIGLPHGQGV</sequence>
<dbReference type="RefSeq" id="WP_021686234.1">
    <property type="nucleotide sequence ID" value="NZ_KI260554.1"/>
</dbReference>
<comment type="caution">
    <text evidence="2">The sequence shown here is derived from an EMBL/GenBank/DDBJ whole genome shotgun (WGS) entry which is preliminary data.</text>
</comment>
<evidence type="ECO:0000313" key="2">
    <source>
        <dbReference type="EMBL" id="ERJ91608.1"/>
    </source>
</evidence>
<dbReference type="InterPro" id="IPR052762">
    <property type="entry name" value="PCW_deacetylase/CE"/>
</dbReference>
<proteinExistence type="predicted"/>
<gene>
    <name evidence="2" type="ORF">HMPREF9193_02061</name>
</gene>